<evidence type="ECO:0000313" key="1">
    <source>
        <dbReference type="EMBL" id="OGZ79362.1"/>
    </source>
</evidence>
<protein>
    <submittedName>
        <fullName evidence="1">Uncharacterized protein</fullName>
    </submittedName>
</protein>
<dbReference type="AlphaFoldDB" id="A0A1G2IXC7"/>
<gene>
    <name evidence="1" type="ORF">A2358_00140</name>
</gene>
<proteinExistence type="predicted"/>
<sequence>MEFLEYLIWQSKDADDVTRKLLIWLLRQTDQLTMQVFVNCPSEICKKVSRKLHDMHSCGGTTHLDTLFEAAGSAMSPKLYNGTYNSDGSFVGSNGFAVFIHDQDCKAPIRRIECDIHACN</sequence>
<dbReference type="EMBL" id="MHPJ01000004">
    <property type="protein sequence ID" value="OGZ79362.1"/>
    <property type="molecule type" value="Genomic_DNA"/>
</dbReference>
<comment type="caution">
    <text evidence="1">The sequence shown here is derived from an EMBL/GenBank/DDBJ whole genome shotgun (WGS) entry which is preliminary data.</text>
</comment>
<organism evidence="1 2">
    <name type="scientific">Candidatus Staskawiczbacteria bacterium RIFOXYB1_FULL_37_44</name>
    <dbReference type="NCBI Taxonomy" id="1802223"/>
    <lineage>
        <taxon>Bacteria</taxon>
        <taxon>Candidatus Staskawicziibacteriota</taxon>
    </lineage>
</organism>
<dbReference type="Proteomes" id="UP000178650">
    <property type="component" value="Unassembled WGS sequence"/>
</dbReference>
<accession>A0A1G2IXC7</accession>
<name>A0A1G2IXC7_9BACT</name>
<evidence type="ECO:0000313" key="2">
    <source>
        <dbReference type="Proteomes" id="UP000178650"/>
    </source>
</evidence>
<reference evidence="1 2" key="1">
    <citation type="journal article" date="2016" name="Nat. Commun.">
        <title>Thousands of microbial genomes shed light on interconnected biogeochemical processes in an aquifer system.</title>
        <authorList>
            <person name="Anantharaman K."/>
            <person name="Brown C.T."/>
            <person name="Hug L.A."/>
            <person name="Sharon I."/>
            <person name="Castelle C.J."/>
            <person name="Probst A.J."/>
            <person name="Thomas B.C."/>
            <person name="Singh A."/>
            <person name="Wilkins M.J."/>
            <person name="Karaoz U."/>
            <person name="Brodie E.L."/>
            <person name="Williams K.H."/>
            <person name="Hubbard S.S."/>
            <person name="Banfield J.F."/>
        </authorList>
    </citation>
    <scope>NUCLEOTIDE SEQUENCE [LARGE SCALE GENOMIC DNA]</scope>
</reference>